<keyword evidence="2" id="KW-0805">Transcription regulation</keyword>
<sequence length="764" mass="80740">MDTRTRSASPIPCDSAHTPTQQPHDKISAYYSLVFPHFTFYIQTLSITIGRRCSPNPNVATSSTAEHHTVDVDLGALKSVSRLHAKIEYDQDEDRFVLVVIGRNGAWVDGVWSGAGIRAPLGERSQIQIASRTFHFVLPPPPAPEDTPSPSSQSSANRARSPSVDITSISPPSSQPSHSPILEDVKPLPPTPEPPARPLPPVKVEQPSLPLPPELPNSNSIGKSSKANAKKRKKGEVEPPAPVIRPKPEDIPPKPPFTYAQLIYRAIKDIGGKATLQEICTWITNTHGYYRYADGAWMSSVRHNLSSGRAFLKMERCGGDRGKGFFWSVDEKYAQVLEEQESKAQAAAQAAASGGKDAAPVKPRKKDKASLLEPPLKRSIKGDLKGTPLPPPLTSTPLAFKTSIPSGVQQPMVTTSQGVSGAATGIFPYPTAQQASMGESSSAKQQYSQQHQYATSSTVASVNPYTPLTQWNSHSSANGTTPQSGMQGHVASPPVQHHTLSAASTSTSTPTPGPHAPPTNSQPPAPATSTSAAPSQQLAPAQGAVPDVVIPIVLGVIPATHPDYTPGAPNNSAKEGYMVLHERTLILDPNVFSGLTQERLGEIERMGARAALAVLTQHMVKALKERRAKERGKDRERKGKKSKKSPPGQAAATASAGGPLTNAPLDRPMQAAHSTSATPTLAAPQPVTAAVSAPPPLVQSLQLPTSTALQNSAPPPLPLGTVEVVADPGSPLIVVDDSEDEGPAMKRRKLDGPGGAPTSLVMAT</sequence>
<evidence type="ECO:0000256" key="7">
    <source>
        <dbReference type="SAM" id="MobiDB-lite"/>
    </source>
</evidence>
<feature type="region of interest" description="Disordered" evidence="7">
    <location>
        <begin position="466"/>
        <end position="540"/>
    </location>
</feature>
<keyword evidence="4" id="KW-0804">Transcription</keyword>
<evidence type="ECO:0000256" key="6">
    <source>
        <dbReference type="PROSITE-ProRule" id="PRU00089"/>
    </source>
</evidence>
<dbReference type="GO" id="GO:0000981">
    <property type="term" value="F:DNA-binding transcription factor activity, RNA polymerase II-specific"/>
    <property type="evidence" value="ECO:0007669"/>
    <property type="project" value="TreeGrafter"/>
</dbReference>
<feature type="compositionally biased region" description="Pro residues" evidence="7">
    <location>
        <begin position="187"/>
        <end position="201"/>
    </location>
</feature>
<dbReference type="PROSITE" id="PS50006">
    <property type="entry name" value="FHA_DOMAIN"/>
    <property type="match status" value="1"/>
</dbReference>
<dbReference type="OrthoDB" id="5954824at2759"/>
<dbReference type="PROSITE" id="PS50039">
    <property type="entry name" value="FORK_HEAD_3"/>
    <property type="match status" value="1"/>
</dbReference>
<feature type="compositionally biased region" description="Low complexity" evidence="7">
    <location>
        <begin position="345"/>
        <end position="358"/>
    </location>
</feature>
<feature type="compositionally biased region" description="Polar residues" evidence="7">
    <location>
        <begin position="466"/>
        <end position="486"/>
    </location>
</feature>
<dbReference type="SUPFAM" id="SSF49879">
    <property type="entry name" value="SMAD/FHA domain"/>
    <property type="match status" value="1"/>
</dbReference>
<dbReference type="GO" id="GO:0005634">
    <property type="term" value="C:nucleus"/>
    <property type="evidence" value="ECO:0007669"/>
    <property type="project" value="UniProtKB-SubCell"/>
</dbReference>
<keyword evidence="11" id="KW-1185">Reference proteome</keyword>
<keyword evidence="5 6" id="KW-0539">Nucleus</keyword>
<feature type="compositionally biased region" description="Low complexity" evidence="7">
    <location>
        <begin position="527"/>
        <end position="540"/>
    </location>
</feature>
<dbReference type="InterPro" id="IPR001766">
    <property type="entry name" value="Fork_head_dom"/>
</dbReference>
<dbReference type="EMBL" id="QPFP01000007">
    <property type="protein sequence ID" value="TEB35336.1"/>
    <property type="molecule type" value="Genomic_DNA"/>
</dbReference>
<feature type="compositionally biased region" description="Low complexity" evidence="7">
    <location>
        <begin position="216"/>
        <end position="227"/>
    </location>
</feature>
<feature type="region of interest" description="Disordered" evidence="7">
    <location>
        <begin position="732"/>
        <end position="764"/>
    </location>
</feature>
<dbReference type="InterPro" id="IPR036388">
    <property type="entry name" value="WH-like_DNA-bd_sf"/>
</dbReference>
<feature type="region of interest" description="Disordered" evidence="7">
    <location>
        <begin position="345"/>
        <end position="401"/>
    </location>
</feature>
<dbReference type="InterPro" id="IPR008984">
    <property type="entry name" value="SMAD_FHA_dom_sf"/>
</dbReference>
<dbReference type="PANTHER" id="PTHR45881:SF1">
    <property type="entry name" value="FORK HEAD PROTEIN HOMOLOG 2"/>
    <property type="match status" value="1"/>
</dbReference>
<reference evidence="10 11" key="1">
    <citation type="journal article" date="2019" name="Nat. Ecol. Evol.">
        <title>Megaphylogeny resolves global patterns of mushroom evolution.</title>
        <authorList>
            <person name="Varga T."/>
            <person name="Krizsan K."/>
            <person name="Foldi C."/>
            <person name="Dima B."/>
            <person name="Sanchez-Garcia M."/>
            <person name="Sanchez-Ramirez S."/>
            <person name="Szollosi G.J."/>
            <person name="Szarkandi J.G."/>
            <person name="Papp V."/>
            <person name="Albert L."/>
            <person name="Andreopoulos W."/>
            <person name="Angelini C."/>
            <person name="Antonin V."/>
            <person name="Barry K.W."/>
            <person name="Bougher N.L."/>
            <person name="Buchanan P."/>
            <person name="Buyck B."/>
            <person name="Bense V."/>
            <person name="Catcheside P."/>
            <person name="Chovatia M."/>
            <person name="Cooper J."/>
            <person name="Damon W."/>
            <person name="Desjardin D."/>
            <person name="Finy P."/>
            <person name="Geml J."/>
            <person name="Haridas S."/>
            <person name="Hughes K."/>
            <person name="Justo A."/>
            <person name="Karasinski D."/>
            <person name="Kautmanova I."/>
            <person name="Kiss B."/>
            <person name="Kocsube S."/>
            <person name="Kotiranta H."/>
            <person name="LaButti K.M."/>
            <person name="Lechner B.E."/>
            <person name="Liimatainen K."/>
            <person name="Lipzen A."/>
            <person name="Lukacs Z."/>
            <person name="Mihaltcheva S."/>
            <person name="Morgado L.N."/>
            <person name="Niskanen T."/>
            <person name="Noordeloos M.E."/>
            <person name="Ohm R.A."/>
            <person name="Ortiz-Santana B."/>
            <person name="Ovrebo C."/>
            <person name="Racz N."/>
            <person name="Riley R."/>
            <person name="Savchenko A."/>
            <person name="Shiryaev A."/>
            <person name="Soop K."/>
            <person name="Spirin V."/>
            <person name="Szebenyi C."/>
            <person name="Tomsovsky M."/>
            <person name="Tulloss R.E."/>
            <person name="Uehling J."/>
            <person name="Grigoriev I.V."/>
            <person name="Vagvolgyi C."/>
            <person name="Papp T."/>
            <person name="Martin F.M."/>
            <person name="Miettinen O."/>
            <person name="Hibbett D.S."/>
            <person name="Nagy L.G."/>
        </authorList>
    </citation>
    <scope>NUCLEOTIDE SEQUENCE [LARGE SCALE GENOMIC DNA]</scope>
    <source>
        <strain evidence="10 11">FP101781</strain>
    </source>
</reference>
<feature type="compositionally biased region" description="Pro residues" evidence="7">
    <location>
        <begin position="138"/>
        <end position="147"/>
    </location>
</feature>
<evidence type="ECO:0000313" key="11">
    <source>
        <dbReference type="Proteomes" id="UP000298030"/>
    </source>
</evidence>
<dbReference type="SMART" id="SM00339">
    <property type="entry name" value="FH"/>
    <property type="match status" value="1"/>
</dbReference>
<dbReference type="GO" id="GO:0000978">
    <property type="term" value="F:RNA polymerase II cis-regulatory region sequence-specific DNA binding"/>
    <property type="evidence" value="ECO:0007669"/>
    <property type="project" value="TreeGrafter"/>
</dbReference>
<dbReference type="Gene3D" id="1.10.10.10">
    <property type="entry name" value="Winged helix-like DNA-binding domain superfamily/Winged helix DNA-binding domain"/>
    <property type="match status" value="1"/>
</dbReference>
<evidence type="ECO:0000256" key="1">
    <source>
        <dbReference type="ARBA" id="ARBA00004123"/>
    </source>
</evidence>
<dbReference type="InterPro" id="IPR000253">
    <property type="entry name" value="FHA_dom"/>
</dbReference>
<evidence type="ECO:0000256" key="5">
    <source>
        <dbReference type="ARBA" id="ARBA00023242"/>
    </source>
</evidence>
<evidence type="ECO:0000259" key="8">
    <source>
        <dbReference type="PROSITE" id="PS50006"/>
    </source>
</evidence>
<dbReference type="STRING" id="71717.A0A4Y7TMC4"/>
<dbReference type="PRINTS" id="PR00053">
    <property type="entry name" value="FORKHEAD"/>
</dbReference>
<feature type="domain" description="Fork-head" evidence="9">
    <location>
        <begin position="254"/>
        <end position="331"/>
    </location>
</feature>
<keyword evidence="3 6" id="KW-0238">DNA-binding</keyword>
<feature type="DNA-binding region" description="Fork-head" evidence="6">
    <location>
        <begin position="254"/>
        <end position="331"/>
    </location>
</feature>
<organism evidence="10 11">
    <name type="scientific">Coprinellus micaceus</name>
    <name type="common">Glistening ink-cap mushroom</name>
    <name type="synonym">Coprinus micaceus</name>
    <dbReference type="NCBI Taxonomy" id="71717"/>
    <lineage>
        <taxon>Eukaryota</taxon>
        <taxon>Fungi</taxon>
        <taxon>Dikarya</taxon>
        <taxon>Basidiomycota</taxon>
        <taxon>Agaricomycotina</taxon>
        <taxon>Agaricomycetes</taxon>
        <taxon>Agaricomycetidae</taxon>
        <taxon>Agaricales</taxon>
        <taxon>Agaricineae</taxon>
        <taxon>Psathyrellaceae</taxon>
        <taxon>Coprinellus</taxon>
    </lineage>
</organism>
<feature type="compositionally biased region" description="Low complexity" evidence="7">
    <location>
        <begin position="501"/>
        <end position="510"/>
    </location>
</feature>
<feature type="compositionally biased region" description="Pro residues" evidence="7">
    <location>
        <begin position="511"/>
        <end position="526"/>
    </location>
</feature>
<dbReference type="Pfam" id="PF00250">
    <property type="entry name" value="Forkhead"/>
    <property type="match status" value="1"/>
</dbReference>
<evidence type="ECO:0000259" key="9">
    <source>
        <dbReference type="PROSITE" id="PS50039"/>
    </source>
</evidence>
<evidence type="ECO:0000313" key="10">
    <source>
        <dbReference type="EMBL" id="TEB35336.1"/>
    </source>
</evidence>
<evidence type="ECO:0000256" key="2">
    <source>
        <dbReference type="ARBA" id="ARBA00023015"/>
    </source>
</evidence>
<dbReference type="InterPro" id="IPR036390">
    <property type="entry name" value="WH_DNA-bd_sf"/>
</dbReference>
<dbReference type="AlphaFoldDB" id="A0A4Y7TMC4"/>
<dbReference type="CDD" id="cd00059">
    <property type="entry name" value="FH_FOX"/>
    <property type="match status" value="1"/>
</dbReference>
<gene>
    <name evidence="10" type="ORF">FA13DRAFT_1728139</name>
</gene>
<evidence type="ECO:0000256" key="3">
    <source>
        <dbReference type="ARBA" id="ARBA00023125"/>
    </source>
</evidence>
<feature type="region of interest" description="Disordered" evidence="7">
    <location>
        <begin position="624"/>
        <end position="688"/>
    </location>
</feature>
<name>A0A4Y7TMC4_COPMI</name>
<evidence type="ECO:0000256" key="4">
    <source>
        <dbReference type="ARBA" id="ARBA00023163"/>
    </source>
</evidence>
<dbReference type="PANTHER" id="PTHR45881">
    <property type="entry name" value="CHECKPOINT SUPPRESSOR 1-LIKE, ISOFORM A-RELATED"/>
    <property type="match status" value="1"/>
</dbReference>
<dbReference type="SUPFAM" id="SSF46785">
    <property type="entry name" value="Winged helix' DNA-binding domain"/>
    <property type="match status" value="1"/>
</dbReference>
<comment type="subcellular location">
    <subcellularLocation>
        <location evidence="1 6">Nucleus</location>
    </subcellularLocation>
</comment>
<proteinExistence type="predicted"/>
<dbReference type="Pfam" id="PF00498">
    <property type="entry name" value="FHA"/>
    <property type="match status" value="1"/>
</dbReference>
<dbReference type="Proteomes" id="UP000298030">
    <property type="component" value="Unassembled WGS sequence"/>
</dbReference>
<feature type="compositionally biased region" description="Low complexity" evidence="7">
    <location>
        <begin position="168"/>
        <end position="180"/>
    </location>
</feature>
<accession>A0A4Y7TMC4</accession>
<feature type="compositionally biased region" description="Polar residues" evidence="7">
    <location>
        <begin position="153"/>
        <end position="167"/>
    </location>
</feature>
<evidence type="ECO:0008006" key="12">
    <source>
        <dbReference type="Google" id="ProtNLM"/>
    </source>
</evidence>
<comment type="caution">
    <text evidence="10">The sequence shown here is derived from an EMBL/GenBank/DDBJ whole genome shotgun (WGS) entry which is preliminary data.</text>
</comment>
<dbReference type="Gene3D" id="2.60.200.20">
    <property type="match status" value="1"/>
</dbReference>
<feature type="region of interest" description="Disordered" evidence="7">
    <location>
        <begin position="136"/>
        <end position="252"/>
    </location>
</feature>
<dbReference type="CDD" id="cd22701">
    <property type="entry name" value="FHA_FKH1-like"/>
    <property type="match status" value="1"/>
</dbReference>
<feature type="region of interest" description="Disordered" evidence="7">
    <location>
        <begin position="1"/>
        <end position="23"/>
    </location>
</feature>
<protein>
    <recommendedName>
        <fullName evidence="12">Fork-head domain-containing protein</fullName>
    </recommendedName>
</protein>
<feature type="domain" description="FHA" evidence="8">
    <location>
        <begin position="47"/>
        <end position="113"/>
    </location>
</feature>
<feature type="compositionally biased region" description="Basic and acidic residues" evidence="7">
    <location>
        <begin position="624"/>
        <end position="637"/>
    </location>
</feature>